<name>T1GQ79_MEGSC</name>
<keyword evidence="2" id="KW-1185">Reference proteome</keyword>
<dbReference type="EMBL" id="CAQQ02138864">
    <property type="status" value="NOT_ANNOTATED_CDS"/>
    <property type="molecule type" value="Genomic_DNA"/>
</dbReference>
<sequence length="180" mass="20611">MYKCCIPRAQNPDIPKSRRRIPRVSKVLKGSIFLDYNPDDEKETLFVRRIIEETEGCSNLQKISKHRMKIRFSKCKYVTNMLCCIGEQRSCFQFSNAKQFNSIEKPNKILLKDIKKGSFTVFPSPSMVSVKGFPHQYLEVVAAKNGSDSEMLKTEELGIVRISNSSSISQCHKIPESNKI</sequence>
<evidence type="ECO:0000313" key="1">
    <source>
        <dbReference type="EnsemblMetazoa" id="MESCA005782-PA"/>
    </source>
</evidence>
<organism evidence="1 2">
    <name type="scientific">Megaselia scalaris</name>
    <name type="common">Humpbacked fly</name>
    <name type="synonym">Phora scalaris</name>
    <dbReference type="NCBI Taxonomy" id="36166"/>
    <lineage>
        <taxon>Eukaryota</taxon>
        <taxon>Metazoa</taxon>
        <taxon>Ecdysozoa</taxon>
        <taxon>Arthropoda</taxon>
        <taxon>Hexapoda</taxon>
        <taxon>Insecta</taxon>
        <taxon>Pterygota</taxon>
        <taxon>Neoptera</taxon>
        <taxon>Endopterygota</taxon>
        <taxon>Diptera</taxon>
        <taxon>Brachycera</taxon>
        <taxon>Muscomorpha</taxon>
        <taxon>Platypezoidea</taxon>
        <taxon>Phoridae</taxon>
        <taxon>Megaseliini</taxon>
        <taxon>Megaselia</taxon>
    </lineage>
</organism>
<dbReference type="HOGENOM" id="CLU_1497932_0_0_1"/>
<dbReference type="Proteomes" id="UP000015102">
    <property type="component" value="Unassembled WGS sequence"/>
</dbReference>
<accession>T1GQ79</accession>
<protein>
    <submittedName>
        <fullName evidence="1">Uncharacterized protein</fullName>
    </submittedName>
</protein>
<dbReference type="EnsemblMetazoa" id="MESCA005782-RA">
    <property type="protein sequence ID" value="MESCA005782-PA"/>
    <property type="gene ID" value="MESCA005782"/>
</dbReference>
<dbReference type="AlphaFoldDB" id="T1GQ79"/>
<reference evidence="2" key="1">
    <citation type="submission" date="2013-02" db="EMBL/GenBank/DDBJ databases">
        <authorList>
            <person name="Hughes D."/>
        </authorList>
    </citation>
    <scope>NUCLEOTIDE SEQUENCE</scope>
    <source>
        <strain>Durham</strain>
        <strain evidence="2">NC isolate 2 -- Noor lab</strain>
    </source>
</reference>
<dbReference type="EMBL" id="CAQQ02138865">
    <property type="status" value="NOT_ANNOTATED_CDS"/>
    <property type="molecule type" value="Genomic_DNA"/>
</dbReference>
<evidence type="ECO:0000313" key="2">
    <source>
        <dbReference type="Proteomes" id="UP000015102"/>
    </source>
</evidence>
<reference evidence="1" key="2">
    <citation type="submission" date="2015-06" db="UniProtKB">
        <authorList>
            <consortium name="EnsemblMetazoa"/>
        </authorList>
    </citation>
    <scope>IDENTIFICATION</scope>
</reference>
<proteinExistence type="predicted"/>